<keyword evidence="2" id="KW-1185">Reference proteome</keyword>
<dbReference type="AlphaFoldDB" id="A0AAV3YXT2"/>
<proteinExistence type="predicted"/>
<gene>
    <name evidence="1" type="ORF">PoB_001351200</name>
</gene>
<evidence type="ECO:0000313" key="1">
    <source>
        <dbReference type="EMBL" id="GFN87006.1"/>
    </source>
</evidence>
<dbReference type="EMBL" id="BLXT01001645">
    <property type="protein sequence ID" value="GFN87006.1"/>
    <property type="molecule type" value="Genomic_DNA"/>
</dbReference>
<accession>A0AAV3YXT2</accession>
<organism evidence="1 2">
    <name type="scientific">Plakobranchus ocellatus</name>
    <dbReference type="NCBI Taxonomy" id="259542"/>
    <lineage>
        <taxon>Eukaryota</taxon>
        <taxon>Metazoa</taxon>
        <taxon>Spiralia</taxon>
        <taxon>Lophotrochozoa</taxon>
        <taxon>Mollusca</taxon>
        <taxon>Gastropoda</taxon>
        <taxon>Heterobranchia</taxon>
        <taxon>Euthyneura</taxon>
        <taxon>Panpulmonata</taxon>
        <taxon>Sacoglossa</taxon>
        <taxon>Placobranchoidea</taxon>
        <taxon>Plakobranchidae</taxon>
        <taxon>Plakobranchus</taxon>
    </lineage>
</organism>
<sequence>MHIDMYRLGEPLRQINSVLEGWQIRPNFLVTLTGELAGCQAGAMSKEGCLKGEGEVVKDSSRACGEKVDGKKKIRFQQQKSLGREWLESMKVMG</sequence>
<name>A0AAV3YXT2_9GAST</name>
<reference evidence="1 2" key="1">
    <citation type="journal article" date="2021" name="Elife">
        <title>Chloroplast acquisition without the gene transfer in kleptoplastic sea slugs, Plakobranchus ocellatus.</title>
        <authorList>
            <person name="Maeda T."/>
            <person name="Takahashi S."/>
            <person name="Yoshida T."/>
            <person name="Shimamura S."/>
            <person name="Takaki Y."/>
            <person name="Nagai Y."/>
            <person name="Toyoda A."/>
            <person name="Suzuki Y."/>
            <person name="Arimoto A."/>
            <person name="Ishii H."/>
            <person name="Satoh N."/>
            <person name="Nishiyama T."/>
            <person name="Hasebe M."/>
            <person name="Maruyama T."/>
            <person name="Minagawa J."/>
            <person name="Obokata J."/>
            <person name="Shigenobu S."/>
        </authorList>
    </citation>
    <scope>NUCLEOTIDE SEQUENCE [LARGE SCALE GENOMIC DNA]</scope>
</reference>
<comment type="caution">
    <text evidence="1">The sequence shown here is derived from an EMBL/GenBank/DDBJ whole genome shotgun (WGS) entry which is preliminary data.</text>
</comment>
<protein>
    <submittedName>
        <fullName evidence="1">Uncharacterized protein</fullName>
    </submittedName>
</protein>
<evidence type="ECO:0000313" key="2">
    <source>
        <dbReference type="Proteomes" id="UP000735302"/>
    </source>
</evidence>
<dbReference type="Proteomes" id="UP000735302">
    <property type="component" value="Unassembled WGS sequence"/>
</dbReference>